<dbReference type="RefSeq" id="XP_004697309.1">
    <property type="nucleotide sequence ID" value="XM_004697252.1"/>
</dbReference>
<feature type="transmembrane region" description="Helical" evidence="11">
    <location>
        <begin position="27"/>
        <end position="48"/>
    </location>
</feature>
<keyword evidence="9 10" id="KW-0807">Transducer</keyword>
<evidence type="ECO:0000256" key="1">
    <source>
        <dbReference type="ARBA" id="ARBA00004651"/>
    </source>
</evidence>
<evidence type="ECO:0000256" key="2">
    <source>
        <dbReference type="ARBA" id="ARBA00022475"/>
    </source>
</evidence>
<keyword evidence="2 11" id="KW-1003">Cell membrane</keyword>
<evidence type="ECO:0000256" key="5">
    <source>
        <dbReference type="ARBA" id="ARBA00022989"/>
    </source>
</evidence>
<dbReference type="InterPro" id="IPR017452">
    <property type="entry name" value="GPCR_Rhodpsn_7TM"/>
</dbReference>
<evidence type="ECO:0000256" key="8">
    <source>
        <dbReference type="ARBA" id="ARBA00023170"/>
    </source>
</evidence>
<dbReference type="InterPro" id="IPR050516">
    <property type="entry name" value="Olfactory_GPCR"/>
</dbReference>
<dbReference type="PRINTS" id="PR00245">
    <property type="entry name" value="OLFACTORYR"/>
</dbReference>
<evidence type="ECO:0000256" key="7">
    <source>
        <dbReference type="ARBA" id="ARBA00023136"/>
    </source>
</evidence>
<dbReference type="Gene3D" id="1.20.1070.10">
    <property type="entry name" value="Rhodopsin 7-helix transmembrane proteins"/>
    <property type="match status" value="1"/>
</dbReference>
<evidence type="ECO:0000256" key="10">
    <source>
        <dbReference type="RuleBase" id="RU000688"/>
    </source>
</evidence>
<evidence type="ECO:0000313" key="13">
    <source>
        <dbReference type="Proteomes" id="UP000694863"/>
    </source>
</evidence>
<organism evidence="13 14">
    <name type="scientific">Echinops telfairi</name>
    <name type="common">Lesser hedgehog tenrec</name>
    <dbReference type="NCBI Taxonomy" id="9371"/>
    <lineage>
        <taxon>Eukaryota</taxon>
        <taxon>Metazoa</taxon>
        <taxon>Chordata</taxon>
        <taxon>Craniata</taxon>
        <taxon>Vertebrata</taxon>
        <taxon>Euteleostomi</taxon>
        <taxon>Mammalia</taxon>
        <taxon>Eutheria</taxon>
        <taxon>Afrotheria</taxon>
        <taxon>Tenrecidae</taxon>
        <taxon>Tenrecinae</taxon>
        <taxon>Echinops</taxon>
    </lineage>
</organism>
<keyword evidence="7 11" id="KW-0472">Membrane</keyword>
<feature type="domain" description="G-protein coupled receptors family 1 profile" evidence="12">
    <location>
        <begin position="39"/>
        <end position="288"/>
    </location>
</feature>
<keyword evidence="11" id="KW-0716">Sensory transduction</keyword>
<evidence type="ECO:0000259" key="12">
    <source>
        <dbReference type="PROSITE" id="PS50262"/>
    </source>
</evidence>
<evidence type="ECO:0000256" key="11">
    <source>
        <dbReference type="RuleBase" id="RU363047"/>
    </source>
</evidence>
<dbReference type="PRINTS" id="PR00237">
    <property type="entry name" value="GPCRRHODOPSN"/>
</dbReference>
<feature type="transmembrane region" description="Helical" evidence="11">
    <location>
        <begin position="196"/>
        <end position="223"/>
    </location>
</feature>
<comment type="subcellular location">
    <subcellularLocation>
        <location evidence="1 11">Cell membrane</location>
        <topology evidence="1 11">Multi-pass membrane protein</topology>
    </subcellularLocation>
</comment>
<gene>
    <name evidence="14" type="primary">LOC101649758</name>
</gene>
<evidence type="ECO:0000256" key="3">
    <source>
        <dbReference type="ARBA" id="ARBA00022692"/>
    </source>
</evidence>
<keyword evidence="5 11" id="KW-1133">Transmembrane helix</keyword>
<sequence>MGNLTIITEFLLMDITSSRELQVLQGLLFLLIYLGSMAGNILTITVIITDMHLHFPMYFFIANLSLLDFCCISVTVPKSVLNSLMDSKVISLRECVTQFFLFILFAVTDFFFLVVMSYDRYVAICHPLHYPLIITPQLCIQVSGGTWASGLVYSAIHTGTMFRLPFTKSNVIHQFFCDIPQILSISSQSVQFSETVAIAVSSGFVLICFLVLLTSYINVFSTVLRMKSMEARNKAFSTCSPQLATVILFVISAIFGCLGPSLNASTVQNFLASVFYSIVPAFVNPIIFSLRNKEIKSALGRMIFRYSKFP</sequence>
<keyword evidence="3 10" id="KW-0812">Transmembrane</keyword>
<dbReference type="PANTHER" id="PTHR26452">
    <property type="entry name" value="OLFACTORY RECEPTOR"/>
    <property type="match status" value="1"/>
</dbReference>
<dbReference type="InterPro" id="IPR000725">
    <property type="entry name" value="Olfact_rcpt"/>
</dbReference>
<keyword evidence="4 11" id="KW-0552">Olfaction</keyword>
<reference evidence="14" key="1">
    <citation type="submission" date="2025-08" db="UniProtKB">
        <authorList>
            <consortium name="RefSeq"/>
        </authorList>
    </citation>
    <scope>IDENTIFICATION</scope>
</reference>
<dbReference type="PROSITE" id="PS50262">
    <property type="entry name" value="G_PROTEIN_RECEP_F1_2"/>
    <property type="match status" value="1"/>
</dbReference>
<feature type="transmembrane region" description="Helical" evidence="11">
    <location>
        <begin position="55"/>
        <end position="76"/>
    </location>
</feature>
<keyword evidence="8 10" id="KW-0675">Receptor</keyword>
<feature type="transmembrane region" description="Helical" evidence="11">
    <location>
        <begin position="243"/>
        <end position="264"/>
    </location>
</feature>
<evidence type="ECO:0000256" key="4">
    <source>
        <dbReference type="ARBA" id="ARBA00022725"/>
    </source>
</evidence>
<comment type="similarity">
    <text evidence="10">Belongs to the G-protein coupled receptor 1 family.</text>
</comment>
<keyword evidence="13" id="KW-1185">Reference proteome</keyword>
<name>A0ABM0ID15_ECHTE</name>
<feature type="transmembrane region" description="Helical" evidence="11">
    <location>
        <begin position="270"/>
        <end position="290"/>
    </location>
</feature>
<dbReference type="Pfam" id="PF13853">
    <property type="entry name" value="7tm_4"/>
    <property type="match status" value="1"/>
</dbReference>
<protein>
    <recommendedName>
        <fullName evidence="11">Olfactory receptor</fullName>
    </recommendedName>
</protein>
<dbReference type="GeneID" id="101649758"/>
<dbReference type="CDD" id="cd15227">
    <property type="entry name" value="7tmA_OR14-like"/>
    <property type="match status" value="1"/>
</dbReference>
<keyword evidence="6 10" id="KW-0297">G-protein coupled receptor</keyword>
<proteinExistence type="inferred from homology"/>
<dbReference type="InterPro" id="IPR000276">
    <property type="entry name" value="GPCR_Rhodpsn"/>
</dbReference>
<evidence type="ECO:0000313" key="14">
    <source>
        <dbReference type="RefSeq" id="XP_004697309.1"/>
    </source>
</evidence>
<dbReference type="PROSITE" id="PS00237">
    <property type="entry name" value="G_PROTEIN_RECEP_F1_1"/>
    <property type="match status" value="1"/>
</dbReference>
<dbReference type="SUPFAM" id="SSF81321">
    <property type="entry name" value="Family A G protein-coupled receptor-like"/>
    <property type="match status" value="1"/>
</dbReference>
<dbReference type="Proteomes" id="UP000694863">
    <property type="component" value="Unplaced"/>
</dbReference>
<accession>A0ABM0ID15</accession>
<evidence type="ECO:0000256" key="9">
    <source>
        <dbReference type="ARBA" id="ARBA00023224"/>
    </source>
</evidence>
<evidence type="ECO:0000256" key="6">
    <source>
        <dbReference type="ARBA" id="ARBA00023040"/>
    </source>
</evidence>
<feature type="transmembrane region" description="Helical" evidence="11">
    <location>
        <begin position="96"/>
        <end position="118"/>
    </location>
</feature>